<sequence>MLSTLPGSRANPAGTPRLFGGHSASHNPSLRFRWPHSLYLLPSKPRCYKERNPCSPGPAEGSGLSRPRPVRASRPPTELRNRPGAGTDAAGWAGGSGQGWLASLCGRGVGDPQEGRVGSPRTGHNTGLTPPSDFGDRIPFVSSRPSPAATRSAIPTVPAPRRAPVSPNLGRSGPPGPLRSVSNRRSGPTPRAGPVAAEAAARAGSRRPAGGESGFPSDGTQHGSQLASHHLGRKQPGNAWPTGSVPLPSRQQLEGRPRL</sequence>
<organism evidence="2 3">
    <name type="scientific">Galeopterus variegatus</name>
    <name type="common">Malayan flying lemur</name>
    <name type="synonym">Cynocephalus variegatus</name>
    <dbReference type="NCBI Taxonomy" id="482537"/>
    <lineage>
        <taxon>Eukaryota</taxon>
        <taxon>Metazoa</taxon>
        <taxon>Chordata</taxon>
        <taxon>Craniata</taxon>
        <taxon>Vertebrata</taxon>
        <taxon>Euteleostomi</taxon>
        <taxon>Mammalia</taxon>
        <taxon>Eutheria</taxon>
        <taxon>Euarchontoglires</taxon>
        <taxon>Dermoptera</taxon>
        <taxon>Cynocephalidae</taxon>
        <taxon>Galeopterus</taxon>
    </lineage>
</organism>
<feature type="compositionally biased region" description="Low complexity" evidence="1">
    <location>
        <begin position="142"/>
        <end position="156"/>
    </location>
</feature>
<accession>A0ABM0Q2X4</accession>
<protein>
    <submittedName>
        <fullName evidence="3">Collagen alpha-2(I) chain-like</fullName>
    </submittedName>
</protein>
<feature type="compositionally biased region" description="Low complexity" evidence="1">
    <location>
        <begin position="192"/>
        <end position="210"/>
    </location>
</feature>
<dbReference type="RefSeq" id="XP_008562715.1">
    <property type="nucleotide sequence ID" value="XM_008564493.1"/>
</dbReference>
<keyword evidence="2" id="KW-1185">Reference proteome</keyword>
<name>A0ABM0Q2X4_GALVR</name>
<gene>
    <name evidence="3" type="primary">LOC103583079</name>
</gene>
<proteinExistence type="predicted"/>
<dbReference type="Proteomes" id="UP000694923">
    <property type="component" value="Unplaced"/>
</dbReference>
<dbReference type="GeneID" id="103583079"/>
<evidence type="ECO:0000313" key="2">
    <source>
        <dbReference type="Proteomes" id="UP000694923"/>
    </source>
</evidence>
<evidence type="ECO:0000313" key="3">
    <source>
        <dbReference type="RefSeq" id="XP_008562715.1"/>
    </source>
</evidence>
<reference evidence="3" key="1">
    <citation type="submission" date="2025-08" db="UniProtKB">
        <authorList>
            <consortium name="RefSeq"/>
        </authorList>
    </citation>
    <scope>IDENTIFICATION</scope>
</reference>
<feature type="compositionally biased region" description="Polar residues" evidence="1">
    <location>
        <begin position="218"/>
        <end position="227"/>
    </location>
</feature>
<evidence type="ECO:0000256" key="1">
    <source>
        <dbReference type="SAM" id="MobiDB-lite"/>
    </source>
</evidence>
<feature type="compositionally biased region" description="Low complexity" evidence="1">
    <location>
        <begin position="65"/>
        <end position="76"/>
    </location>
</feature>
<feature type="region of interest" description="Disordered" evidence="1">
    <location>
        <begin position="47"/>
        <end position="259"/>
    </location>
</feature>
<feature type="region of interest" description="Disordered" evidence="1">
    <location>
        <begin position="1"/>
        <end position="27"/>
    </location>
</feature>